<dbReference type="RefSeq" id="WP_106925132.1">
    <property type="nucleotide sequence ID" value="NZ_CABMMU010000003.1"/>
</dbReference>
<organism evidence="1 2">
    <name type="scientific">Kluyvera genomosp. 2</name>
    <dbReference type="NCBI Taxonomy" id="2774054"/>
    <lineage>
        <taxon>Bacteria</taxon>
        <taxon>Pseudomonadati</taxon>
        <taxon>Pseudomonadota</taxon>
        <taxon>Gammaproteobacteria</taxon>
        <taxon>Enterobacterales</taxon>
        <taxon>Enterobacteriaceae</taxon>
        <taxon>Kluyvera</taxon>
    </lineage>
</organism>
<proteinExistence type="predicted"/>
<protein>
    <submittedName>
        <fullName evidence="1">Pilus assembly protein</fullName>
    </submittedName>
</protein>
<evidence type="ECO:0000313" key="1">
    <source>
        <dbReference type="EMBL" id="PSR47932.1"/>
    </source>
</evidence>
<sequence length="262" mass="29294">MAFNCWQVGLHIQQDNIFIIALQRARSGWSLRRWWQLPLSSSASPHEQDERLLAALAPWRHELPWQHTVSVAFPARRTLQKSLPGAAITLQEHEQRQWIASAMSQQLEMPVDALCFDYHLAEPAGQWNVTAAQQREVASLQQLLRRLRLHTAAITPDACALQVFLPLMVDPRAVLVWRDASHWLWAHREGWGSGALSDTASPLLLAERLDVDPARLVHIGANDLGGPCFDPWSAIAQKQPPLPTCGDAFAVAIALAMGAVWR</sequence>
<dbReference type="SUPFAM" id="SSF53067">
    <property type="entry name" value="Actin-like ATPase domain"/>
    <property type="match status" value="1"/>
</dbReference>
<keyword evidence="2" id="KW-1185">Reference proteome</keyword>
<dbReference type="Proteomes" id="UP000240892">
    <property type="component" value="Unassembled WGS sequence"/>
</dbReference>
<reference evidence="1 2" key="1">
    <citation type="submission" date="2018-03" db="EMBL/GenBank/DDBJ databases">
        <title>First report of an OXA-48+CTX-M-M-producing Kluyvera ascorbata clone recovered from patients admitted in a University Hospital in Madrid, Spain.</title>
        <authorList>
            <person name="Hernandez-Garcia M."/>
            <person name="Leon-Sampedro R."/>
            <person name="Perez-Viso B."/>
            <person name="Morosini M.I."/>
            <person name="Lopez-Fresnena N."/>
            <person name="Coque T.M."/>
            <person name="Bonten M."/>
            <person name="Malhotra-Kumar S."/>
            <person name="Ruiz-Garbajosa P."/>
            <person name="Canton R."/>
        </authorList>
    </citation>
    <scope>NUCLEOTIDE SEQUENCE [LARGE SCALE GENOMIC DNA]</scope>
    <source>
        <strain evidence="1 2">KA2</strain>
    </source>
</reference>
<comment type="caution">
    <text evidence="1">The sequence shown here is derived from an EMBL/GenBank/DDBJ whole genome shotgun (WGS) entry which is preliminary data.</text>
</comment>
<evidence type="ECO:0000313" key="2">
    <source>
        <dbReference type="Proteomes" id="UP000240892"/>
    </source>
</evidence>
<dbReference type="InterPro" id="IPR043129">
    <property type="entry name" value="ATPase_NBD"/>
</dbReference>
<dbReference type="EMBL" id="PYHO01000003">
    <property type="protein sequence ID" value="PSR47932.1"/>
    <property type="molecule type" value="Genomic_DNA"/>
</dbReference>
<accession>A0A2T2Y5W4</accession>
<gene>
    <name evidence="1" type="ORF">C8256_06360</name>
</gene>
<name>A0A2T2Y5W4_9ENTR</name>
<dbReference type="AlphaFoldDB" id="A0A2T2Y5W4"/>